<dbReference type="SUPFAM" id="SSF160214">
    <property type="entry name" value="FlaG-like"/>
    <property type="match status" value="1"/>
</dbReference>
<gene>
    <name evidence="1" type="ORF">SAMN02745883_01377</name>
</gene>
<dbReference type="InterPro" id="IPR005186">
    <property type="entry name" value="FlaG"/>
</dbReference>
<reference evidence="1 2" key="1">
    <citation type="submission" date="2016-11" db="EMBL/GenBank/DDBJ databases">
        <authorList>
            <person name="Jaros S."/>
            <person name="Januszkiewicz K."/>
            <person name="Wedrychowicz H."/>
        </authorList>
    </citation>
    <scope>NUCLEOTIDE SEQUENCE [LARGE SCALE GENOMIC DNA]</scope>
    <source>
        <strain evidence="1 2">DSM 14501</strain>
    </source>
</reference>
<dbReference type="InterPro" id="IPR035924">
    <property type="entry name" value="FlaG-like_sf"/>
</dbReference>
<name>A0A1M6Q3M9_9FIRM</name>
<evidence type="ECO:0000313" key="2">
    <source>
        <dbReference type="Proteomes" id="UP000184082"/>
    </source>
</evidence>
<dbReference type="RefSeq" id="WP_072966910.1">
    <property type="nucleotide sequence ID" value="NZ_FRAJ01000010.1"/>
</dbReference>
<keyword evidence="1" id="KW-0282">Flagellum</keyword>
<dbReference type="Pfam" id="PF03646">
    <property type="entry name" value="FlaG"/>
    <property type="match status" value="1"/>
</dbReference>
<dbReference type="AlphaFoldDB" id="A0A1M6Q3M9"/>
<dbReference type="Proteomes" id="UP000184082">
    <property type="component" value="Unassembled WGS sequence"/>
</dbReference>
<dbReference type="STRING" id="1121266.SAMN02745883_01377"/>
<dbReference type="PANTHER" id="PTHR37166:SF1">
    <property type="entry name" value="PROTEIN FLAG"/>
    <property type="match status" value="1"/>
</dbReference>
<evidence type="ECO:0000313" key="1">
    <source>
        <dbReference type="EMBL" id="SHK14783.1"/>
    </source>
</evidence>
<sequence>MKINSLDSIINVQKFNSNGINMSRQNGVVNDEELSQNDDSADTFVEFNGKLLIEAMNKANKELETVNRKIEYEIHEVTKTIIFRIRDTVTNEIIKEIPPKKIQDMIAKMWELAGLFVDERA</sequence>
<accession>A0A1M6Q3M9</accession>
<dbReference type="Gene3D" id="3.30.160.170">
    <property type="entry name" value="FlaG-like"/>
    <property type="match status" value="1"/>
</dbReference>
<organism evidence="1 2">
    <name type="scientific">Caminicella sporogenes DSM 14501</name>
    <dbReference type="NCBI Taxonomy" id="1121266"/>
    <lineage>
        <taxon>Bacteria</taxon>
        <taxon>Bacillati</taxon>
        <taxon>Bacillota</taxon>
        <taxon>Clostridia</taxon>
        <taxon>Peptostreptococcales</taxon>
        <taxon>Caminicellaceae</taxon>
        <taxon>Caminicella</taxon>
    </lineage>
</organism>
<keyword evidence="2" id="KW-1185">Reference proteome</keyword>
<protein>
    <submittedName>
        <fullName evidence="1">Flagellar protein FlaG</fullName>
    </submittedName>
</protein>
<keyword evidence="1" id="KW-0969">Cilium</keyword>
<keyword evidence="1" id="KW-0966">Cell projection</keyword>
<dbReference type="EMBL" id="FRAJ01000010">
    <property type="protein sequence ID" value="SHK14783.1"/>
    <property type="molecule type" value="Genomic_DNA"/>
</dbReference>
<dbReference type="PANTHER" id="PTHR37166">
    <property type="entry name" value="PROTEIN FLAG"/>
    <property type="match status" value="1"/>
</dbReference>
<proteinExistence type="predicted"/>